<accession>A0A0K1SAL1</accession>
<name>A0A0K1SAL1_9CHRO</name>
<organism evidence="1 2">
    <name type="scientific">Microcystis panniformis FACHB-1757</name>
    <dbReference type="NCBI Taxonomy" id="1638788"/>
    <lineage>
        <taxon>Bacteria</taxon>
        <taxon>Bacillati</taxon>
        <taxon>Cyanobacteriota</taxon>
        <taxon>Cyanophyceae</taxon>
        <taxon>Oscillatoriophycideae</taxon>
        <taxon>Chroococcales</taxon>
        <taxon>Microcystaceae</taxon>
        <taxon>Microcystis</taxon>
    </lineage>
</organism>
<evidence type="ECO:0000313" key="2">
    <source>
        <dbReference type="Proteomes" id="UP000068167"/>
    </source>
</evidence>
<dbReference type="KEGG" id="mpk:VL20_6405"/>
<keyword evidence="2" id="KW-1185">Reference proteome</keyword>
<dbReference type="Proteomes" id="UP000068167">
    <property type="component" value="Chromosome"/>
</dbReference>
<evidence type="ECO:0000313" key="1">
    <source>
        <dbReference type="EMBL" id="AKV71139.1"/>
    </source>
</evidence>
<sequence>MCDNFCLCKVKCLLGKTFRTILKEETISIDLVYTQKPEEPKNLSWKRSPYFKNAQKRRSGRDFGV</sequence>
<reference evidence="1 2" key="1">
    <citation type="journal article" date="2016" name="Stand. Genomic Sci.">
        <title>Complete genome sequence and genomic characterization of Microcystis panniformis FACHB 1757 by third-generation sequencing.</title>
        <authorList>
            <person name="Zhang J.Y."/>
            <person name="Guan R."/>
            <person name="Zhang H.J."/>
            <person name="Li H."/>
            <person name="Xiao P."/>
            <person name="Yu G.L."/>
            <person name="Du L."/>
            <person name="Cao D.M."/>
            <person name="Zhu B.C."/>
            <person name="Li R.H."/>
            <person name="Lu Z.H."/>
        </authorList>
    </citation>
    <scope>NUCLEOTIDE SEQUENCE [LARGE SCALE GENOMIC DNA]</scope>
    <source>
        <strain evidence="1 2">FACHB-1757</strain>
    </source>
</reference>
<dbReference type="PATRIC" id="fig|1638788.3.peg.6430"/>
<proteinExistence type="predicted"/>
<gene>
    <name evidence="1" type="ORF">VL20_6405</name>
</gene>
<protein>
    <submittedName>
        <fullName evidence="1">Mobile element protein</fullName>
    </submittedName>
</protein>
<dbReference type="EMBL" id="CP011339">
    <property type="protein sequence ID" value="AKV71139.1"/>
    <property type="molecule type" value="Genomic_DNA"/>
</dbReference>
<dbReference type="AlphaFoldDB" id="A0A0K1SAL1"/>